<keyword evidence="1" id="KW-0812">Transmembrane</keyword>
<organism evidence="2 3">
    <name type="scientific">Thermosphaera aggregans (strain DSM 11486 / M11TL)</name>
    <dbReference type="NCBI Taxonomy" id="633148"/>
    <lineage>
        <taxon>Archaea</taxon>
        <taxon>Thermoproteota</taxon>
        <taxon>Thermoprotei</taxon>
        <taxon>Desulfurococcales</taxon>
        <taxon>Desulfurococcaceae</taxon>
        <taxon>Thermosphaera</taxon>
    </lineage>
</organism>
<proteinExistence type="predicted"/>
<dbReference type="HOGENOM" id="CLU_523408_0_0_2"/>
<keyword evidence="3" id="KW-1185">Reference proteome</keyword>
<reference evidence="3" key="2">
    <citation type="journal article" date="2010" name="Stand. Genomic Sci.">
        <title>Complete genome sequence of Thermosphaera aggregans type strain (M11TLT).</title>
        <authorList>
            <person name="Spring S."/>
            <person name="Rachel R."/>
            <person name="Lapidus A."/>
            <person name="Davenport K."/>
            <person name="Tice H."/>
            <person name="Copeland A."/>
            <person name="Cheng J.-F."/>
            <person name="Lucas S."/>
            <person name="Chen F."/>
            <person name="Nolan M."/>
            <person name="Bruce D."/>
            <person name="Goodwin L."/>
            <person name="Pitluck S."/>
            <person name="Ivanova N."/>
            <person name="Mavromatis K."/>
            <person name="Ovchinnikova G."/>
            <person name="Pati A."/>
            <person name="Chen A."/>
            <person name="Palaniappan K."/>
            <person name="Land M."/>
            <person name="Hauser L."/>
            <person name="Chang Y.-J."/>
            <person name="Jeffries C.C."/>
            <person name="Brettin T."/>
            <person name="Detter J.C."/>
            <person name="Tapia R."/>
            <person name="Han C."/>
            <person name="Heimerl T."/>
            <person name="Weikl F."/>
            <person name="Brambilla E."/>
            <person name="Goker M."/>
            <person name="Bristow J."/>
            <person name="Eisen J.A."/>
            <person name="Markowitz V."/>
            <person name="Hugenholtz P."/>
            <person name="Kyrpides N.C."/>
            <person name="Klenk H.-P."/>
        </authorList>
    </citation>
    <scope>NUCLEOTIDE SEQUENCE [LARGE SCALE GENOMIC DNA]</scope>
    <source>
        <strain evidence="3">DSM 11486 / M11TL</strain>
    </source>
</reference>
<dbReference type="KEGG" id="tag:Tagg_0322"/>
<feature type="transmembrane region" description="Helical" evidence="1">
    <location>
        <begin position="51"/>
        <end position="69"/>
    </location>
</feature>
<feature type="transmembrane region" description="Helical" evidence="1">
    <location>
        <begin position="255"/>
        <end position="276"/>
    </location>
</feature>
<name>D5U0E8_THEAM</name>
<feature type="transmembrane region" description="Helical" evidence="1">
    <location>
        <begin position="498"/>
        <end position="517"/>
    </location>
</feature>
<feature type="transmembrane region" description="Helical" evidence="1">
    <location>
        <begin position="352"/>
        <end position="373"/>
    </location>
</feature>
<dbReference type="STRING" id="633148.Tagg_0322"/>
<reference key="3">
    <citation type="submission" date="2010-02" db="EMBL/GenBank/DDBJ databases">
        <title>Complete genome sequence of Thermosphaera aggregans type strain (M11TL).</title>
        <authorList>
            <consortium name="US DOE Joint Genome Institute (JGI-PGF)"/>
            <person name="Spring S."/>
            <person name="Lapidus A."/>
            <person name="Munk C."/>
            <person name="Schroeder M."/>
            <person name="Glavina Del Rio T."/>
            <person name="Tice H."/>
            <person name="Copeland A."/>
            <person name="Cheng J.-F."/>
            <person name="Lucas S."/>
            <person name="Chen F."/>
            <person name="Nolan M."/>
            <person name="Bruce D."/>
            <person name="Goodwin L."/>
            <person name="Pitluck S."/>
            <person name="Ivanova N."/>
            <person name="Mavromatis K."/>
            <person name="Ovchinnikova G."/>
            <person name="Pati A."/>
            <person name="Chen A."/>
            <person name="Palaniappan K."/>
            <person name="Land M."/>
            <person name="Hauser L."/>
            <person name="Chang Y.-J."/>
            <person name="Jeffries C.C."/>
            <person name="Brettin T."/>
            <person name="Detter J.C."/>
            <person name="Tapia R."/>
            <person name="Han C."/>
            <person name="Chain P."/>
            <person name="Heimerl T."/>
            <person name="Weik F."/>
            <person name="Goker M."/>
            <person name="Rachel R."/>
            <person name="Bristow J."/>
            <person name="Eisen J.A."/>
            <person name="Markowitz V."/>
            <person name="Hugenholtz P."/>
            <person name="Kyrpides N.C."/>
            <person name="Klenk H.-P."/>
        </authorList>
    </citation>
    <scope>NUCLEOTIDE SEQUENCE</scope>
    <source>
        <strain>DSM 11486</strain>
    </source>
</reference>
<evidence type="ECO:0000256" key="1">
    <source>
        <dbReference type="SAM" id="Phobius"/>
    </source>
</evidence>
<keyword evidence="1" id="KW-1133">Transmembrane helix</keyword>
<feature type="transmembrane region" description="Helical" evidence="1">
    <location>
        <begin position="467"/>
        <end position="492"/>
    </location>
</feature>
<feature type="transmembrane region" description="Helical" evidence="1">
    <location>
        <begin position="428"/>
        <end position="447"/>
    </location>
</feature>
<feature type="transmembrane region" description="Helical" evidence="1">
    <location>
        <begin position="394"/>
        <end position="416"/>
    </location>
</feature>
<feature type="transmembrane region" description="Helical" evidence="1">
    <location>
        <begin position="329"/>
        <end position="346"/>
    </location>
</feature>
<evidence type="ECO:0000313" key="2">
    <source>
        <dbReference type="EMBL" id="ADG90598.1"/>
    </source>
</evidence>
<feature type="transmembrane region" description="Helical" evidence="1">
    <location>
        <begin position="133"/>
        <end position="152"/>
    </location>
</feature>
<accession>D5U0E8</accession>
<sequence>MVRSLANILYRELVFQSTTLLRLGGFLKDMSDTNSSELLRKIDSAFMFNKIFSTILFAAIPWFYLLVFAAYTSSIAIRAVAMSSSIAVISLLAFLESLNNIGVYMIRLPEVLNLYPLSEKEKLFSIIVMYSKLYGVQVISFILSSTLVYAIVTRNPVLVSINVVISILCAVYGLTIASIMSKGFYYFLLKGGGRSRYFVSSVFSFLAVVIIMWPIVLGNILKTVLSLITFMDNMAIRLIFPNPFFNILESLNLELNLFLIDSMGILAYVMLAYGALKFMYRELTSLINPWTGFKNTSVIPRFKPVTIKPKSITRAIINRYLRVVFRHPSYATGFFTPLALTVLNLLSGPHSFIEATIVATVAMIIYPVLMLSVEAHGHLLTASLPVNTSVITRSILIIGVAEYSIIYTLTMLYAGLTNGLTVSIVLETLFTIPLVISLIMLEIWLLFKMEGENLFTGTFYMKISKTIIIYIVLSVTVIAPVWGSYFFALLVLGGLYKTLIPLTLSLIILIVSTRLFLRLK</sequence>
<dbReference type="EMBL" id="CP001939">
    <property type="protein sequence ID" value="ADG90598.1"/>
    <property type="molecule type" value="Genomic_DNA"/>
</dbReference>
<dbReference type="AlphaFoldDB" id="D5U0E8"/>
<reference evidence="2 3" key="1">
    <citation type="journal article" date="2010" name="Stand. Genomic Sci.">
        <title>Complete genome sequence of Thermosphaera aggregans type strain (M11TL).</title>
        <authorList>
            <person name="Spring S."/>
            <person name="Rachel R."/>
            <person name="Lapidus A."/>
            <person name="Davenport K."/>
            <person name="Tice H."/>
            <person name="Copeland A."/>
            <person name="Cheng J.F."/>
            <person name="Lucas S."/>
            <person name="Chen F."/>
            <person name="Nolan M."/>
            <person name="Bruce D."/>
            <person name="Goodwin L."/>
            <person name="Pitluck S."/>
            <person name="Ivanova N."/>
            <person name="Mavromatis K."/>
            <person name="Ovchinnikova G."/>
            <person name="Pati A."/>
            <person name="Chen A."/>
            <person name="Palaniappan K."/>
            <person name="Land M."/>
            <person name="Hauser L."/>
            <person name="Chang Y.J."/>
            <person name="Jeffries C.C."/>
            <person name="Brettin T."/>
            <person name="Detter J.C."/>
            <person name="Tapia R."/>
            <person name="Han C."/>
            <person name="Heimerl T."/>
            <person name="Weikl F."/>
            <person name="Brambilla E."/>
            <person name="Goker M."/>
            <person name="Bristow J."/>
            <person name="Eisen J.A."/>
            <person name="Markowitz V."/>
            <person name="Hugenholtz P."/>
            <person name="Kyrpides N.C."/>
            <person name="Klenk H.P."/>
        </authorList>
    </citation>
    <scope>NUCLEOTIDE SEQUENCE [LARGE SCALE GENOMIC DNA]</scope>
    <source>
        <strain evidence="3">DSM 11486 / M11TL</strain>
    </source>
</reference>
<gene>
    <name evidence="2" type="ordered locus">Tagg_0322</name>
</gene>
<feature type="transmembrane region" description="Helical" evidence="1">
    <location>
        <begin position="197"/>
        <end position="216"/>
    </location>
</feature>
<feature type="transmembrane region" description="Helical" evidence="1">
    <location>
        <begin position="158"/>
        <end position="185"/>
    </location>
</feature>
<dbReference type="Proteomes" id="UP000002376">
    <property type="component" value="Chromosome"/>
</dbReference>
<evidence type="ECO:0000313" key="3">
    <source>
        <dbReference type="Proteomes" id="UP000002376"/>
    </source>
</evidence>
<keyword evidence="1" id="KW-0472">Membrane</keyword>
<protein>
    <submittedName>
        <fullName evidence="2">Uncharacterized protein</fullName>
    </submittedName>
</protein>